<name>A0AAD6H4L6_9EURO</name>
<keyword evidence="3" id="KW-1185">Reference proteome</keyword>
<reference evidence="2" key="1">
    <citation type="journal article" date="2023" name="IMA Fungus">
        <title>Comparative genomic study of the Penicillium genus elucidates a diverse pangenome and 15 lateral gene transfer events.</title>
        <authorList>
            <person name="Petersen C."/>
            <person name="Sorensen T."/>
            <person name="Nielsen M.R."/>
            <person name="Sondergaard T.E."/>
            <person name="Sorensen J.L."/>
            <person name="Fitzpatrick D.A."/>
            <person name="Frisvad J.C."/>
            <person name="Nielsen K.L."/>
        </authorList>
    </citation>
    <scope>NUCLEOTIDE SEQUENCE</scope>
    <source>
        <strain evidence="2">IBT 12815</strain>
    </source>
</reference>
<evidence type="ECO:0000313" key="2">
    <source>
        <dbReference type="EMBL" id="KAJ5608624.1"/>
    </source>
</evidence>
<dbReference type="GeneID" id="81586542"/>
<feature type="region of interest" description="Disordered" evidence="1">
    <location>
        <begin position="45"/>
        <end position="92"/>
    </location>
</feature>
<protein>
    <submittedName>
        <fullName evidence="2">Uncharacterized protein</fullName>
    </submittedName>
</protein>
<dbReference type="RefSeq" id="XP_056756048.1">
    <property type="nucleotide sequence ID" value="XM_056896300.1"/>
</dbReference>
<sequence>MGVPHETKGLRPMSDLSLEPSFVIRCISSFDKQDKEDDTLEDVALTSEESQEADKRQEADLPQQIPDPISDEEEDEPLCFWDEPSVELQVRP</sequence>
<proteinExistence type="predicted"/>
<accession>A0AAD6H4L6</accession>
<evidence type="ECO:0000313" key="3">
    <source>
        <dbReference type="Proteomes" id="UP001213799"/>
    </source>
</evidence>
<dbReference type="Proteomes" id="UP001213799">
    <property type="component" value="Unassembled WGS sequence"/>
</dbReference>
<dbReference type="AlphaFoldDB" id="A0AAD6H4L6"/>
<evidence type="ECO:0000256" key="1">
    <source>
        <dbReference type="SAM" id="MobiDB-lite"/>
    </source>
</evidence>
<reference evidence="2" key="2">
    <citation type="submission" date="2023-01" db="EMBL/GenBank/DDBJ databases">
        <authorList>
            <person name="Petersen C."/>
        </authorList>
    </citation>
    <scope>NUCLEOTIDE SEQUENCE</scope>
    <source>
        <strain evidence="2">IBT 12815</strain>
    </source>
</reference>
<comment type="caution">
    <text evidence="2">The sequence shown here is derived from an EMBL/GenBank/DDBJ whole genome shotgun (WGS) entry which is preliminary data.</text>
</comment>
<dbReference type="EMBL" id="JAQJAE010000002">
    <property type="protein sequence ID" value="KAJ5608624.1"/>
    <property type="molecule type" value="Genomic_DNA"/>
</dbReference>
<gene>
    <name evidence="2" type="ORF">N7537_005243</name>
</gene>
<organism evidence="2 3">
    <name type="scientific">Penicillium hordei</name>
    <dbReference type="NCBI Taxonomy" id="40994"/>
    <lineage>
        <taxon>Eukaryota</taxon>
        <taxon>Fungi</taxon>
        <taxon>Dikarya</taxon>
        <taxon>Ascomycota</taxon>
        <taxon>Pezizomycotina</taxon>
        <taxon>Eurotiomycetes</taxon>
        <taxon>Eurotiomycetidae</taxon>
        <taxon>Eurotiales</taxon>
        <taxon>Aspergillaceae</taxon>
        <taxon>Penicillium</taxon>
    </lineage>
</organism>